<accession>A0A4Y2R0P5</accession>
<feature type="non-terminal residue" evidence="1">
    <location>
        <position position="1"/>
    </location>
</feature>
<dbReference type="Proteomes" id="UP000499080">
    <property type="component" value="Unassembled WGS sequence"/>
</dbReference>
<evidence type="ECO:0000313" key="2">
    <source>
        <dbReference type="Proteomes" id="UP000499080"/>
    </source>
</evidence>
<keyword evidence="2" id="KW-1185">Reference proteome</keyword>
<protein>
    <submittedName>
        <fullName evidence="1">Uncharacterized protein</fullName>
    </submittedName>
</protein>
<proteinExistence type="predicted"/>
<organism evidence="1 2">
    <name type="scientific">Araneus ventricosus</name>
    <name type="common">Orbweaver spider</name>
    <name type="synonym">Epeira ventricosa</name>
    <dbReference type="NCBI Taxonomy" id="182803"/>
    <lineage>
        <taxon>Eukaryota</taxon>
        <taxon>Metazoa</taxon>
        <taxon>Ecdysozoa</taxon>
        <taxon>Arthropoda</taxon>
        <taxon>Chelicerata</taxon>
        <taxon>Arachnida</taxon>
        <taxon>Araneae</taxon>
        <taxon>Araneomorphae</taxon>
        <taxon>Entelegynae</taxon>
        <taxon>Araneoidea</taxon>
        <taxon>Araneidae</taxon>
        <taxon>Araneus</taxon>
    </lineage>
</organism>
<sequence length="73" mass="8191">HNKVNARLIIYDRSTPKPIACLKNRSEFTCPGMKNCISTFSRCASLLLDCRAINTAEVLTYRQEKSPEQGCLA</sequence>
<name>A0A4Y2R0P5_ARAVE</name>
<comment type="caution">
    <text evidence="1">The sequence shown here is derived from an EMBL/GenBank/DDBJ whole genome shotgun (WGS) entry which is preliminary data.</text>
</comment>
<evidence type="ECO:0000313" key="1">
    <source>
        <dbReference type="EMBL" id="GBN69158.1"/>
    </source>
</evidence>
<gene>
    <name evidence="1" type="ORF">AVEN_184240_1</name>
</gene>
<reference evidence="1 2" key="1">
    <citation type="journal article" date="2019" name="Sci. Rep.">
        <title>Orb-weaving spider Araneus ventricosus genome elucidates the spidroin gene catalogue.</title>
        <authorList>
            <person name="Kono N."/>
            <person name="Nakamura H."/>
            <person name="Ohtoshi R."/>
            <person name="Moran D.A.P."/>
            <person name="Shinohara A."/>
            <person name="Yoshida Y."/>
            <person name="Fujiwara M."/>
            <person name="Mori M."/>
            <person name="Tomita M."/>
            <person name="Arakawa K."/>
        </authorList>
    </citation>
    <scope>NUCLEOTIDE SEQUENCE [LARGE SCALE GENOMIC DNA]</scope>
</reference>
<dbReference type="EMBL" id="BGPR01224487">
    <property type="protein sequence ID" value="GBN69158.1"/>
    <property type="molecule type" value="Genomic_DNA"/>
</dbReference>
<dbReference type="AlphaFoldDB" id="A0A4Y2R0P5"/>